<protein>
    <submittedName>
        <fullName evidence="3">NADP-dependent oxidoreductase YfmJ</fullName>
    </submittedName>
</protein>
<comment type="caution">
    <text evidence="3">The sequence shown here is derived from an EMBL/GenBank/DDBJ whole genome shotgun (WGS) entry which is preliminary data.</text>
</comment>
<dbReference type="Pfam" id="PF16884">
    <property type="entry name" value="ADH_N_2"/>
    <property type="match status" value="1"/>
</dbReference>
<gene>
    <name evidence="3" type="primary">yfmJ_1</name>
    <name evidence="3" type="ORF">J2TS6_39960</name>
</gene>
<dbReference type="InterPro" id="IPR013149">
    <property type="entry name" value="ADH-like_C"/>
</dbReference>
<dbReference type="SUPFAM" id="SSF51735">
    <property type="entry name" value="NAD(P)-binding Rossmann-fold domains"/>
    <property type="match status" value="1"/>
</dbReference>
<dbReference type="Pfam" id="PF00107">
    <property type="entry name" value="ADH_zinc_N"/>
    <property type="match status" value="1"/>
</dbReference>
<dbReference type="Gene3D" id="3.40.50.720">
    <property type="entry name" value="NAD(P)-binding Rossmann-like Domain"/>
    <property type="match status" value="1"/>
</dbReference>
<dbReference type="PANTHER" id="PTHR43205:SF7">
    <property type="entry name" value="PROSTAGLANDIN REDUCTASE 1"/>
    <property type="match status" value="1"/>
</dbReference>
<accession>A0A919XLZ5</accession>
<keyword evidence="4" id="KW-1185">Reference proteome</keyword>
<name>A0A919XLZ5_9BACL</name>
<dbReference type="SUPFAM" id="SSF50129">
    <property type="entry name" value="GroES-like"/>
    <property type="match status" value="2"/>
</dbReference>
<dbReference type="InterPro" id="IPR041694">
    <property type="entry name" value="ADH_N_2"/>
</dbReference>
<reference evidence="3" key="1">
    <citation type="submission" date="2021-03" db="EMBL/GenBank/DDBJ databases">
        <title>Antimicrobial resistance genes in bacteria isolated from Japanese honey, and their potential for conferring macrolide and lincosamide resistance in the American foulbrood pathogen Paenibacillus larvae.</title>
        <authorList>
            <person name="Okamoto M."/>
            <person name="Kumagai M."/>
            <person name="Kanamori H."/>
            <person name="Takamatsu D."/>
        </authorList>
    </citation>
    <scope>NUCLEOTIDE SEQUENCE</scope>
    <source>
        <strain evidence="3">J2TS6</strain>
    </source>
</reference>
<dbReference type="InterPro" id="IPR020843">
    <property type="entry name" value="ER"/>
</dbReference>
<dbReference type="FunFam" id="3.40.50.720:FF:000121">
    <property type="entry name" value="Prostaglandin reductase 2"/>
    <property type="match status" value="1"/>
</dbReference>
<keyword evidence="1" id="KW-0560">Oxidoreductase</keyword>
<dbReference type="PANTHER" id="PTHR43205">
    <property type="entry name" value="PROSTAGLANDIN REDUCTASE"/>
    <property type="match status" value="1"/>
</dbReference>
<dbReference type="RefSeq" id="WP_160043005.1">
    <property type="nucleotide sequence ID" value="NZ_BORQ01000005.1"/>
</dbReference>
<proteinExistence type="predicted"/>
<dbReference type="Gene3D" id="3.90.180.10">
    <property type="entry name" value="Medium-chain alcohol dehydrogenases, catalytic domain"/>
    <property type="match status" value="1"/>
</dbReference>
<evidence type="ECO:0000256" key="1">
    <source>
        <dbReference type="ARBA" id="ARBA00023002"/>
    </source>
</evidence>
<dbReference type="Proteomes" id="UP000679779">
    <property type="component" value="Unassembled WGS sequence"/>
</dbReference>
<organism evidence="3 4">
    <name type="scientific">Paenibacillus albilobatus</name>
    <dbReference type="NCBI Taxonomy" id="2716884"/>
    <lineage>
        <taxon>Bacteria</taxon>
        <taxon>Bacillati</taxon>
        <taxon>Bacillota</taxon>
        <taxon>Bacilli</taxon>
        <taxon>Bacillales</taxon>
        <taxon>Paenibacillaceae</taxon>
        <taxon>Paenibacillus</taxon>
    </lineage>
</organism>
<dbReference type="InterPro" id="IPR036291">
    <property type="entry name" value="NAD(P)-bd_dom_sf"/>
</dbReference>
<evidence type="ECO:0000259" key="2">
    <source>
        <dbReference type="SMART" id="SM00829"/>
    </source>
</evidence>
<evidence type="ECO:0000313" key="4">
    <source>
        <dbReference type="Proteomes" id="UP000679779"/>
    </source>
</evidence>
<feature type="domain" description="Enoyl reductase (ER)" evidence="2">
    <location>
        <begin position="19"/>
        <end position="332"/>
    </location>
</feature>
<dbReference type="InterPro" id="IPR045010">
    <property type="entry name" value="MDR_fam"/>
</dbReference>
<dbReference type="CDD" id="cd05288">
    <property type="entry name" value="PGDH"/>
    <property type="match status" value="1"/>
</dbReference>
<dbReference type="AlphaFoldDB" id="A0A919XLZ5"/>
<dbReference type="InterPro" id="IPR011032">
    <property type="entry name" value="GroES-like_sf"/>
</dbReference>
<sequence length="339" mass="36906">MNTQNQQIILINRPEGVPTEDAFELRNIPIDKPERDQVLVKTLYLSVDPYMRGRMNAGKSYIEPFALHEPITGSMIGEVIESNSAELNVGDKVQGFLPWQLYNTVDAKAVSKINNTNVPLSAYLSVLGITGLTAYFGLLDVGQPKKGETVVVSSAAGAVGSIVGQIAKIKGARVVGIAGTDEKIAHLENELGFDKAINYNTTDDLQKALEEACPNGVDVYFDNVGGKISDAVLSLLNNFARVPLCGSISSYNGENEAFGPSIQPKLLKTRSTMKGFLITDYEERFDEGLRHLAEWLFAGKLKYEETIAEGFENAPRAFLDLFAGKNVGKQLVKVSDPSK</sequence>
<evidence type="ECO:0000313" key="3">
    <source>
        <dbReference type="EMBL" id="GIO32855.1"/>
    </source>
</evidence>
<dbReference type="SMART" id="SM00829">
    <property type="entry name" value="PKS_ER"/>
    <property type="match status" value="1"/>
</dbReference>
<dbReference type="EMBL" id="BORQ01000005">
    <property type="protein sequence ID" value="GIO32855.1"/>
    <property type="molecule type" value="Genomic_DNA"/>
</dbReference>
<dbReference type="GO" id="GO:0016628">
    <property type="term" value="F:oxidoreductase activity, acting on the CH-CH group of donors, NAD or NADP as acceptor"/>
    <property type="evidence" value="ECO:0007669"/>
    <property type="project" value="InterPro"/>
</dbReference>